<dbReference type="HAMAP" id="MF_00902">
    <property type="entry name" value="TatC"/>
    <property type="match status" value="1"/>
</dbReference>
<dbReference type="GO" id="GO:0033281">
    <property type="term" value="C:TAT protein transport complex"/>
    <property type="evidence" value="ECO:0007669"/>
    <property type="project" value="UniProtKB-UniRule"/>
</dbReference>
<dbReference type="PANTHER" id="PTHR30371:SF4">
    <property type="entry name" value="SEC-INDEPENDENT PROTEIN TRANSLOCASE PROTEIN TATCD"/>
    <property type="match status" value="1"/>
</dbReference>
<evidence type="ECO:0000256" key="5">
    <source>
        <dbReference type="HAMAP-Rule" id="MF_00902"/>
    </source>
</evidence>
<keyword evidence="5" id="KW-0811">Translocation</keyword>
<protein>
    <recommendedName>
        <fullName evidence="5">Sec-independent protein translocase protein TatC</fullName>
    </recommendedName>
</protein>
<evidence type="ECO:0000313" key="6">
    <source>
        <dbReference type="EMBL" id="AXI09310.1"/>
    </source>
</evidence>
<keyword evidence="7" id="KW-1185">Reference proteome</keyword>
<feature type="transmembrane region" description="Helical" evidence="5">
    <location>
        <begin position="197"/>
        <end position="227"/>
    </location>
</feature>
<keyword evidence="5" id="KW-1003">Cell membrane</keyword>
<evidence type="ECO:0000256" key="4">
    <source>
        <dbReference type="ARBA" id="ARBA00023136"/>
    </source>
</evidence>
<evidence type="ECO:0000256" key="2">
    <source>
        <dbReference type="ARBA" id="ARBA00022692"/>
    </source>
</evidence>
<feature type="transmembrane region" description="Helical" evidence="5">
    <location>
        <begin position="69"/>
        <end position="96"/>
    </location>
</feature>
<organism evidence="6 7">
    <name type="scientific">Oceanobacillus zhaokaii</name>
    <dbReference type="NCBI Taxonomy" id="2052660"/>
    <lineage>
        <taxon>Bacteria</taxon>
        <taxon>Bacillati</taxon>
        <taxon>Bacillota</taxon>
        <taxon>Bacilli</taxon>
        <taxon>Bacillales</taxon>
        <taxon>Bacillaceae</taxon>
        <taxon>Oceanobacillus</taxon>
    </lineage>
</organism>
<proteinExistence type="inferred from homology"/>
<feature type="transmembrane region" description="Helical" evidence="5">
    <location>
        <begin position="164"/>
        <end position="185"/>
    </location>
</feature>
<dbReference type="OrthoDB" id="9777044at2"/>
<comment type="subunit">
    <text evidence="5">Forms a complex with TatA.</text>
</comment>
<evidence type="ECO:0000256" key="3">
    <source>
        <dbReference type="ARBA" id="ARBA00022989"/>
    </source>
</evidence>
<dbReference type="Proteomes" id="UP000253908">
    <property type="component" value="Chromosome"/>
</dbReference>
<comment type="caution">
    <text evidence="5">Lacks conserved residue(s) required for the propagation of feature annotation.</text>
</comment>
<comment type="function">
    <text evidence="5">Part of the twin-arginine translocation (Tat) system that transports large folded proteins containing a characteristic twin-arginine motif in their signal peptide across membranes.</text>
</comment>
<dbReference type="NCBIfam" id="TIGR00945">
    <property type="entry name" value="tatC"/>
    <property type="match status" value="1"/>
</dbReference>
<dbReference type="AlphaFoldDB" id="A0A345PH30"/>
<keyword evidence="5" id="KW-0813">Transport</keyword>
<keyword evidence="4 5" id="KW-0472">Membrane</keyword>
<accession>A0A345PH30</accession>
<dbReference type="KEGG" id="ocn:CUC15_10420"/>
<sequence length="255" mass="29428">MEEDTKIADNEKEMDFVGHLSELRNRLIVTAILFVTLFIVGFIYVEEIYAFFVKDLEFKLTAIGPSEIIWIYFSMAGLIAIVGSIPILTYQIWAFVKPGLTEREQRASLAYIPATFLLFIIGLVFGYLMFTKSLIPFLLSLNNGMFEIMFTVDKYFKFLMQVTVPIAILFELPIIVMFLTSIGIITPEFLEKNRRYAYFALIVISTIITPAPDFILPVIISIPLIFIYEISIRLAKRVYNKKLQKHEEVMNEESL</sequence>
<name>A0A345PH30_9BACI</name>
<feature type="transmembrane region" description="Helical" evidence="5">
    <location>
        <begin position="108"/>
        <end position="128"/>
    </location>
</feature>
<dbReference type="InterPro" id="IPR002033">
    <property type="entry name" value="TatC"/>
</dbReference>
<dbReference type="EMBL" id="CP024848">
    <property type="protein sequence ID" value="AXI09310.1"/>
    <property type="molecule type" value="Genomic_DNA"/>
</dbReference>
<dbReference type="PROSITE" id="PS01218">
    <property type="entry name" value="TATC"/>
    <property type="match status" value="1"/>
</dbReference>
<evidence type="ECO:0000256" key="1">
    <source>
        <dbReference type="ARBA" id="ARBA00004141"/>
    </source>
</evidence>
<dbReference type="Pfam" id="PF00902">
    <property type="entry name" value="TatC"/>
    <property type="match status" value="1"/>
</dbReference>
<dbReference type="GO" id="GO:0043953">
    <property type="term" value="P:protein transport by the Tat complex"/>
    <property type="evidence" value="ECO:0007669"/>
    <property type="project" value="UniProtKB-UniRule"/>
</dbReference>
<keyword evidence="3 5" id="KW-1133">Transmembrane helix</keyword>
<dbReference type="GO" id="GO:0009977">
    <property type="term" value="F:proton motive force dependent protein transmembrane transporter activity"/>
    <property type="evidence" value="ECO:0007669"/>
    <property type="project" value="TreeGrafter"/>
</dbReference>
<dbReference type="PRINTS" id="PR01840">
    <property type="entry name" value="TATCFAMILY"/>
</dbReference>
<keyword evidence="2 5" id="KW-0812">Transmembrane</keyword>
<comment type="similarity">
    <text evidence="5">Belongs to the TatC family.</text>
</comment>
<dbReference type="PANTHER" id="PTHR30371">
    <property type="entry name" value="SEC-INDEPENDENT PROTEIN TRANSLOCASE PROTEIN TATC"/>
    <property type="match status" value="1"/>
</dbReference>
<dbReference type="GO" id="GO:0065002">
    <property type="term" value="P:intracellular protein transmembrane transport"/>
    <property type="evidence" value="ECO:0007669"/>
    <property type="project" value="TreeGrafter"/>
</dbReference>
<feature type="transmembrane region" description="Helical" evidence="5">
    <location>
        <begin position="27"/>
        <end position="49"/>
    </location>
</feature>
<dbReference type="RefSeq" id="WP_114916600.1">
    <property type="nucleotide sequence ID" value="NZ_CP024848.1"/>
</dbReference>
<dbReference type="InterPro" id="IPR019820">
    <property type="entry name" value="Sec-indep_translocase_CS"/>
</dbReference>
<keyword evidence="5" id="KW-0653">Protein transport</keyword>
<gene>
    <name evidence="5 6" type="primary">tatC</name>
    <name evidence="6" type="ORF">CUC15_10420</name>
</gene>
<reference evidence="7" key="1">
    <citation type="submission" date="2017-11" db="EMBL/GenBank/DDBJ databases">
        <authorList>
            <person name="Zhu W."/>
        </authorList>
    </citation>
    <scope>NUCLEOTIDE SEQUENCE [LARGE SCALE GENOMIC DNA]</scope>
    <source>
        <strain evidence="7">160</strain>
    </source>
</reference>
<evidence type="ECO:0000313" key="7">
    <source>
        <dbReference type="Proteomes" id="UP000253908"/>
    </source>
</evidence>
<comment type="subcellular location">
    <subcellularLocation>
        <location evidence="5">Cell membrane</location>
        <topology evidence="5">Multi-pass membrane protein</topology>
    </subcellularLocation>
    <subcellularLocation>
        <location evidence="1">Membrane</location>
        <topology evidence="1">Multi-pass membrane protein</topology>
    </subcellularLocation>
</comment>